<keyword evidence="2" id="KW-0813">Transport</keyword>
<accession>A0A6M8SMQ8</accession>
<dbReference type="InterPro" id="IPR003439">
    <property type="entry name" value="ABC_transporter-like_ATP-bd"/>
</dbReference>
<dbReference type="PANTHER" id="PTHR11384:SF59">
    <property type="entry name" value="LYSOSOMAL COBALAMIN TRANSPORTER ABCD4"/>
    <property type="match status" value="1"/>
</dbReference>
<dbReference type="PANTHER" id="PTHR11384">
    <property type="entry name" value="ATP-BINDING CASSETTE, SUB-FAMILY D MEMBER"/>
    <property type="match status" value="1"/>
</dbReference>
<feature type="transmembrane region" description="Helical" evidence="9">
    <location>
        <begin position="77"/>
        <end position="98"/>
    </location>
</feature>
<evidence type="ECO:0000256" key="8">
    <source>
        <dbReference type="ARBA" id="ARBA00023136"/>
    </source>
</evidence>
<evidence type="ECO:0000256" key="4">
    <source>
        <dbReference type="ARBA" id="ARBA00022692"/>
    </source>
</evidence>
<reference evidence="12 13" key="1">
    <citation type="submission" date="2020-05" db="EMBL/GenBank/DDBJ databases">
        <title>Complete genome sequence of Deefgea sp. D17.</title>
        <authorList>
            <person name="Bae J.-W."/>
            <person name="Han J.E."/>
        </authorList>
    </citation>
    <scope>NUCLEOTIDE SEQUENCE [LARGE SCALE GENOMIC DNA]</scope>
    <source>
        <strain evidence="12 13">D17</strain>
    </source>
</reference>
<keyword evidence="13" id="KW-1185">Reference proteome</keyword>
<dbReference type="GO" id="GO:0005886">
    <property type="term" value="C:plasma membrane"/>
    <property type="evidence" value="ECO:0007669"/>
    <property type="project" value="UniProtKB-SubCell"/>
</dbReference>
<dbReference type="InterPro" id="IPR003593">
    <property type="entry name" value="AAA+_ATPase"/>
</dbReference>
<dbReference type="SMART" id="SM00382">
    <property type="entry name" value="AAA"/>
    <property type="match status" value="1"/>
</dbReference>
<evidence type="ECO:0000256" key="9">
    <source>
        <dbReference type="SAM" id="Phobius"/>
    </source>
</evidence>
<evidence type="ECO:0000256" key="5">
    <source>
        <dbReference type="ARBA" id="ARBA00022741"/>
    </source>
</evidence>
<name>A0A6M8SMQ8_9NEIS</name>
<dbReference type="Gene3D" id="3.40.50.300">
    <property type="entry name" value="P-loop containing nucleotide triphosphate hydrolases"/>
    <property type="match status" value="1"/>
</dbReference>
<feature type="transmembrane region" description="Helical" evidence="9">
    <location>
        <begin position="34"/>
        <end position="57"/>
    </location>
</feature>
<dbReference type="InterPro" id="IPR050835">
    <property type="entry name" value="ABC_transporter_sub-D"/>
</dbReference>
<dbReference type="Pfam" id="PF06472">
    <property type="entry name" value="ABC_membrane_2"/>
    <property type="match status" value="1"/>
</dbReference>
<dbReference type="AlphaFoldDB" id="A0A6M8SMQ8"/>
<evidence type="ECO:0000259" key="10">
    <source>
        <dbReference type="PROSITE" id="PS50893"/>
    </source>
</evidence>
<dbReference type="PROSITE" id="PS50893">
    <property type="entry name" value="ABC_TRANSPORTER_2"/>
    <property type="match status" value="1"/>
</dbReference>
<keyword evidence="7 9" id="KW-1133">Transmembrane helix</keyword>
<dbReference type="EMBL" id="CP054143">
    <property type="protein sequence ID" value="QKJ65434.1"/>
    <property type="molecule type" value="Genomic_DNA"/>
</dbReference>
<dbReference type="Pfam" id="PF00005">
    <property type="entry name" value="ABC_tran"/>
    <property type="match status" value="1"/>
</dbReference>
<dbReference type="CDD" id="cd03223">
    <property type="entry name" value="ABCD_peroxisomal_ALDP"/>
    <property type="match status" value="1"/>
</dbReference>
<comment type="subcellular location">
    <subcellularLocation>
        <location evidence="1">Cell membrane</location>
        <topology evidence="1">Multi-pass membrane protein</topology>
    </subcellularLocation>
</comment>
<dbReference type="GO" id="GO:0140359">
    <property type="term" value="F:ABC-type transporter activity"/>
    <property type="evidence" value="ECO:0007669"/>
    <property type="project" value="InterPro"/>
</dbReference>
<dbReference type="InterPro" id="IPR011527">
    <property type="entry name" value="ABC1_TM_dom"/>
</dbReference>
<feature type="transmembrane region" description="Helical" evidence="9">
    <location>
        <begin position="279"/>
        <end position="298"/>
    </location>
</feature>
<evidence type="ECO:0000256" key="7">
    <source>
        <dbReference type="ARBA" id="ARBA00022989"/>
    </source>
</evidence>
<keyword evidence="8 9" id="KW-0472">Membrane</keyword>
<evidence type="ECO:0000313" key="12">
    <source>
        <dbReference type="EMBL" id="QKJ65434.1"/>
    </source>
</evidence>
<evidence type="ECO:0000313" key="13">
    <source>
        <dbReference type="Proteomes" id="UP000504844"/>
    </source>
</evidence>
<protein>
    <submittedName>
        <fullName evidence="12">ABC transporter ATP-binding protein/permease</fullName>
    </submittedName>
</protein>
<evidence type="ECO:0000256" key="1">
    <source>
        <dbReference type="ARBA" id="ARBA00004651"/>
    </source>
</evidence>
<dbReference type="InterPro" id="IPR017871">
    <property type="entry name" value="ABC_transporter-like_CS"/>
</dbReference>
<dbReference type="InterPro" id="IPR036640">
    <property type="entry name" value="ABC1_TM_sf"/>
</dbReference>
<proteinExistence type="predicted"/>
<evidence type="ECO:0000256" key="2">
    <source>
        <dbReference type="ARBA" id="ARBA00022448"/>
    </source>
</evidence>
<feature type="transmembrane region" description="Helical" evidence="9">
    <location>
        <begin position="194"/>
        <end position="214"/>
    </location>
</feature>
<feature type="domain" description="ABC transmembrane type-1" evidence="11">
    <location>
        <begin position="39"/>
        <end position="338"/>
    </location>
</feature>
<evidence type="ECO:0000259" key="11">
    <source>
        <dbReference type="PROSITE" id="PS50929"/>
    </source>
</evidence>
<keyword evidence="5" id="KW-0547">Nucleotide-binding</keyword>
<dbReference type="GO" id="GO:0005524">
    <property type="term" value="F:ATP binding"/>
    <property type="evidence" value="ECO:0007669"/>
    <property type="project" value="UniProtKB-KW"/>
</dbReference>
<dbReference type="PROSITE" id="PS50929">
    <property type="entry name" value="ABC_TM1F"/>
    <property type="match status" value="1"/>
</dbReference>
<feature type="transmembrane region" description="Helical" evidence="9">
    <location>
        <begin position="148"/>
        <end position="174"/>
    </location>
</feature>
<evidence type="ECO:0000256" key="3">
    <source>
        <dbReference type="ARBA" id="ARBA00022475"/>
    </source>
</evidence>
<feature type="domain" description="ABC transporter" evidence="10">
    <location>
        <begin position="371"/>
        <end position="566"/>
    </location>
</feature>
<dbReference type="InterPro" id="IPR027417">
    <property type="entry name" value="P-loop_NTPase"/>
</dbReference>
<dbReference type="SUPFAM" id="SSF90123">
    <property type="entry name" value="ABC transporter transmembrane region"/>
    <property type="match status" value="1"/>
</dbReference>
<organism evidence="12 13">
    <name type="scientific">Deefgea piscis</name>
    <dbReference type="NCBI Taxonomy" id="2739061"/>
    <lineage>
        <taxon>Bacteria</taxon>
        <taxon>Pseudomonadati</taxon>
        <taxon>Pseudomonadota</taxon>
        <taxon>Betaproteobacteria</taxon>
        <taxon>Neisseriales</taxon>
        <taxon>Chitinibacteraceae</taxon>
        <taxon>Deefgea</taxon>
    </lineage>
</organism>
<dbReference type="RefSeq" id="WP_173531944.1">
    <property type="nucleotide sequence ID" value="NZ_CP054143.1"/>
</dbReference>
<gene>
    <name evidence="12" type="ORF">HQN60_01050</name>
</gene>
<keyword evidence="4 9" id="KW-0812">Transmembrane</keyword>
<evidence type="ECO:0000256" key="6">
    <source>
        <dbReference type="ARBA" id="ARBA00022840"/>
    </source>
</evidence>
<dbReference type="SUPFAM" id="SSF52540">
    <property type="entry name" value="P-loop containing nucleoside triphosphate hydrolases"/>
    <property type="match status" value="1"/>
</dbReference>
<dbReference type="PROSITE" id="PS00211">
    <property type="entry name" value="ABC_TRANSPORTER_1"/>
    <property type="match status" value="1"/>
</dbReference>
<dbReference type="GO" id="GO:0016887">
    <property type="term" value="F:ATP hydrolysis activity"/>
    <property type="evidence" value="ECO:0007669"/>
    <property type="project" value="InterPro"/>
</dbReference>
<dbReference type="KEGG" id="dee:HQN60_01050"/>
<keyword evidence="3" id="KW-1003">Cell membrane</keyword>
<sequence>MNTNAAQAPKVNHLFRNFWQLAKPYWVSEEKYRAWGLLALIIALSLGMVFMNVQFNSWYKEFYDTMQNLDKKGFEQALYKFGYLAFIYIVIAVYAMWFQQMLEIRWRRWATEHFTARWLADNNFYRIQLTDQGTDNPDQRIAEDVGQFISISLSLSLGLLRALVTLVSFIGILWTLSGPISFMLAGSEITIHGYMVWVAIIYAVIGSLITVLLGRPLVSLNFLQQRFEADFRFGLIRVRENAESIALYHGDQEEQQRLSQRFTAVVGNFWALMRRNKKLTWFTSFWGQLAIIFPLIVAAPRFFAKEISFGGLMQINSAFGQVYGALDFVIGSFSTLANWKAIIDRLSTFETSLQAAQALPRLAVTTKDGGIEWRQICVSKPNGQLLIENLNLQLRAGDSVLIRGPSGAGKSSLLRALAGLWPYASGELAMPATTQALFLSQKPYMPLGTLRAALFYPKTTGHEDATLADLLELAGLSHLLPRLDEVDSWSHVLSLGEQQRVALLRVLLLKPDFLLMDESSSALDAAGEAKLYAAVAECMKQGVMVSVGHRSGLIEYHRQVLDCHGQGQWSLSH</sequence>
<dbReference type="Proteomes" id="UP000504844">
    <property type="component" value="Chromosome"/>
</dbReference>
<dbReference type="Gene3D" id="1.20.1560.10">
    <property type="entry name" value="ABC transporter type 1, transmembrane domain"/>
    <property type="match status" value="1"/>
</dbReference>
<keyword evidence="6 12" id="KW-0067">ATP-binding</keyword>